<dbReference type="Proteomes" id="UP000029055">
    <property type="component" value="Unassembled WGS sequence"/>
</dbReference>
<keyword evidence="3" id="KW-1185">Reference proteome</keyword>
<reference evidence="2 3" key="1">
    <citation type="submission" date="2014-03" db="EMBL/GenBank/DDBJ databases">
        <title>Genomics of Bifidobacteria.</title>
        <authorList>
            <person name="Ventura M."/>
            <person name="Milani C."/>
            <person name="Lugli G.A."/>
        </authorList>
    </citation>
    <scope>NUCLEOTIDE SEQUENCE [LARGE SCALE GENOMIC DNA]</scope>
    <source>
        <strain evidence="2 3">LMG 11597</strain>
    </source>
</reference>
<gene>
    <name evidence="2" type="ORF">BISU_1411</name>
</gene>
<organism evidence="2 3">
    <name type="scientific">Bifidobacterium subtile</name>
    <dbReference type="NCBI Taxonomy" id="77635"/>
    <lineage>
        <taxon>Bacteria</taxon>
        <taxon>Bacillati</taxon>
        <taxon>Actinomycetota</taxon>
        <taxon>Actinomycetes</taxon>
        <taxon>Bifidobacteriales</taxon>
        <taxon>Bifidobacteriaceae</taxon>
        <taxon>Bifidobacterium</taxon>
    </lineage>
</organism>
<dbReference type="EMBL" id="JGZR01000001">
    <property type="protein sequence ID" value="KFJ05291.1"/>
    <property type="molecule type" value="Genomic_DNA"/>
</dbReference>
<proteinExistence type="predicted"/>
<evidence type="ECO:0000313" key="3">
    <source>
        <dbReference type="Proteomes" id="UP000029055"/>
    </source>
</evidence>
<feature type="compositionally biased region" description="Polar residues" evidence="1">
    <location>
        <begin position="68"/>
        <end position="77"/>
    </location>
</feature>
<name>A0A087EBZ0_9BIFI</name>
<dbReference type="STRING" id="77635.BISU_1411"/>
<accession>A0A087EBZ0</accession>
<sequence>MIPRILAGRVTQTAQRFPIRSVAGTRQGAKSTAPRNLFPGYNYVNLEDQSTWTSERSPSTRPEARLTGWSSTRKGAK</sequence>
<comment type="caution">
    <text evidence="2">The sequence shown here is derived from an EMBL/GenBank/DDBJ whole genome shotgun (WGS) entry which is preliminary data.</text>
</comment>
<evidence type="ECO:0000256" key="1">
    <source>
        <dbReference type="SAM" id="MobiDB-lite"/>
    </source>
</evidence>
<feature type="compositionally biased region" description="Polar residues" evidence="1">
    <location>
        <begin position="49"/>
        <end position="60"/>
    </location>
</feature>
<evidence type="ECO:0000313" key="2">
    <source>
        <dbReference type="EMBL" id="KFJ05291.1"/>
    </source>
</evidence>
<feature type="region of interest" description="Disordered" evidence="1">
    <location>
        <begin position="49"/>
        <end position="77"/>
    </location>
</feature>
<dbReference type="AlphaFoldDB" id="A0A087EBZ0"/>
<protein>
    <submittedName>
        <fullName evidence="2">ATPase AAA</fullName>
    </submittedName>
</protein>